<reference evidence="3" key="1">
    <citation type="submission" date="2017-01" db="EMBL/GenBank/DDBJ databases">
        <authorList>
            <person name="Wang Y."/>
            <person name="White M."/>
            <person name="Kvist S."/>
            <person name="Moncalvo J.-M."/>
        </authorList>
    </citation>
    <scope>NUCLEOTIDE SEQUENCE [LARGE SCALE GENOMIC DNA]</scope>
    <source>
        <strain evidence="3">COL-18-3</strain>
    </source>
</reference>
<protein>
    <submittedName>
        <fullName evidence="2">Uncharacterized protein</fullName>
    </submittedName>
</protein>
<gene>
    <name evidence="2" type="ORF">AX774_g7630</name>
</gene>
<proteinExistence type="predicted"/>
<dbReference type="Proteomes" id="UP000188320">
    <property type="component" value="Unassembled WGS sequence"/>
</dbReference>
<accession>A0A1R1PDB9</accession>
<feature type="non-terminal residue" evidence="2">
    <location>
        <position position="189"/>
    </location>
</feature>
<keyword evidence="3" id="KW-1185">Reference proteome</keyword>
<feature type="region of interest" description="Disordered" evidence="1">
    <location>
        <begin position="1"/>
        <end position="43"/>
    </location>
</feature>
<comment type="caution">
    <text evidence="2">The sequence shown here is derived from an EMBL/GenBank/DDBJ whole genome shotgun (WGS) entry which is preliminary data.</text>
</comment>
<evidence type="ECO:0000256" key="1">
    <source>
        <dbReference type="SAM" id="MobiDB-lite"/>
    </source>
</evidence>
<organism evidence="2 3">
    <name type="scientific">Zancudomyces culisetae</name>
    <name type="common">Gut fungus</name>
    <name type="synonym">Smittium culisetae</name>
    <dbReference type="NCBI Taxonomy" id="1213189"/>
    <lineage>
        <taxon>Eukaryota</taxon>
        <taxon>Fungi</taxon>
        <taxon>Fungi incertae sedis</taxon>
        <taxon>Zoopagomycota</taxon>
        <taxon>Kickxellomycotina</taxon>
        <taxon>Harpellomycetes</taxon>
        <taxon>Harpellales</taxon>
        <taxon>Legeriomycetaceae</taxon>
        <taxon>Zancudomyces</taxon>
    </lineage>
</organism>
<dbReference type="AlphaFoldDB" id="A0A1R1PDB9"/>
<dbReference type="OrthoDB" id="2286148at2759"/>
<evidence type="ECO:0000313" key="3">
    <source>
        <dbReference type="Proteomes" id="UP000188320"/>
    </source>
</evidence>
<dbReference type="EMBL" id="LSSK01001715">
    <property type="protein sequence ID" value="OMH78967.1"/>
    <property type="molecule type" value="Genomic_DNA"/>
</dbReference>
<sequence>SDAATSLAINQQFKDEGRYSSDSDRSEVSNMDIEPEQSQDPFHELGEIVKQEFLTIRNPTKERDLPGREVSQQGYDHAQKSRIVHWSGSVTLSSSASWSSNAQAPPGTQNQRLEVVWRLEFNDPDNRTHIGEPLEVETQLRQWNGRSFLPKVPAKEVFTDASDLGWGIVTDRKTYSGIWSTEEAKDPIN</sequence>
<name>A0A1R1PDB9_ZANCU</name>
<feature type="non-terminal residue" evidence="2">
    <location>
        <position position="1"/>
    </location>
</feature>
<feature type="compositionally biased region" description="Basic and acidic residues" evidence="1">
    <location>
        <begin position="13"/>
        <end position="27"/>
    </location>
</feature>
<evidence type="ECO:0000313" key="2">
    <source>
        <dbReference type="EMBL" id="OMH78967.1"/>
    </source>
</evidence>